<dbReference type="InterPro" id="IPR050300">
    <property type="entry name" value="GDXG_lipolytic_enzyme"/>
</dbReference>
<dbReference type="Gene3D" id="3.40.50.1820">
    <property type="entry name" value="alpha/beta hydrolase"/>
    <property type="match status" value="1"/>
</dbReference>
<reference evidence="6 7" key="1">
    <citation type="journal article" date="2014" name="Int. J. Syst. Evol. Microbiol.">
        <title>Description of Galbitalea soli gen. nov., sp. nov., and Frondihabitans sucicola sp. nov.</title>
        <authorList>
            <person name="Kim S.J."/>
            <person name="Lim J.M."/>
            <person name="Ahn J.H."/>
            <person name="Weon H.Y."/>
            <person name="Hamada M."/>
            <person name="Suzuki K."/>
            <person name="Ahn T.Y."/>
            <person name="Kwon S.W."/>
        </authorList>
    </citation>
    <scope>NUCLEOTIDE SEQUENCE [LARGE SCALE GENOMIC DNA]</scope>
    <source>
        <strain evidence="6 7">NBRC 108727</strain>
    </source>
</reference>
<keyword evidence="7" id="KW-1185">Reference proteome</keyword>
<evidence type="ECO:0000256" key="3">
    <source>
        <dbReference type="SAM" id="MobiDB-lite"/>
    </source>
</evidence>
<dbReference type="GO" id="GO:0016787">
    <property type="term" value="F:hydrolase activity"/>
    <property type="evidence" value="ECO:0007669"/>
    <property type="project" value="UniProtKB-KW"/>
</dbReference>
<dbReference type="InterPro" id="IPR029058">
    <property type="entry name" value="AB_hydrolase_fold"/>
</dbReference>
<dbReference type="Pfam" id="PF20434">
    <property type="entry name" value="BD-FAE"/>
    <property type="match status" value="1"/>
</dbReference>
<name>A0A7C9PNV8_9MICO</name>
<dbReference type="InterPro" id="IPR002168">
    <property type="entry name" value="Lipase_GDXG_HIS_AS"/>
</dbReference>
<evidence type="ECO:0000313" key="7">
    <source>
        <dbReference type="Proteomes" id="UP000479756"/>
    </source>
</evidence>
<dbReference type="PROSITE" id="PS01173">
    <property type="entry name" value="LIPASE_GDXG_HIS"/>
    <property type="match status" value="1"/>
</dbReference>
<keyword evidence="2 6" id="KW-0378">Hydrolase</keyword>
<keyword evidence="4" id="KW-0732">Signal</keyword>
<feature type="signal peptide" evidence="4">
    <location>
        <begin position="1"/>
        <end position="30"/>
    </location>
</feature>
<feature type="chain" id="PRO_5039511914" evidence="4">
    <location>
        <begin position="31"/>
        <end position="356"/>
    </location>
</feature>
<dbReference type="InterPro" id="IPR049492">
    <property type="entry name" value="BD-FAE-like_dom"/>
</dbReference>
<comment type="similarity">
    <text evidence="1">Belongs to the 'GDXG' lipolytic enzyme family.</text>
</comment>
<dbReference type="PANTHER" id="PTHR48081:SF13">
    <property type="entry name" value="ALPHA_BETA HYDROLASE"/>
    <property type="match status" value="1"/>
</dbReference>
<dbReference type="PANTHER" id="PTHR48081">
    <property type="entry name" value="AB HYDROLASE SUPERFAMILY PROTEIN C4A8.06C"/>
    <property type="match status" value="1"/>
</dbReference>
<comment type="caution">
    <text evidence="6">The sequence shown here is derived from an EMBL/GenBank/DDBJ whole genome shotgun (WGS) entry which is preliminary data.</text>
</comment>
<evidence type="ECO:0000256" key="1">
    <source>
        <dbReference type="ARBA" id="ARBA00010515"/>
    </source>
</evidence>
<organism evidence="6 7">
    <name type="scientific">Galbitalea soli</name>
    <dbReference type="NCBI Taxonomy" id="1268042"/>
    <lineage>
        <taxon>Bacteria</taxon>
        <taxon>Bacillati</taxon>
        <taxon>Actinomycetota</taxon>
        <taxon>Actinomycetes</taxon>
        <taxon>Micrococcales</taxon>
        <taxon>Microbacteriaceae</taxon>
        <taxon>Galbitalea</taxon>
    </lineage>
</organism>
<dbReference type="RefSeq" id="WP_163473992.1">
    <property type="nucleotide sequence ID" value="NZ_JAAGWZ010000003.1"/>
</dbReference>
<evidence type="ECO:0000259" key="5">
    <source>
        <dbReference type="Pfam" id="PF20434"/>
    </source>
</evidence>
<gene>
    <name evidence="6" type="ORF">G3T37_11255</name>
</gene>
<evidence type="ECO:0000256" key="2">
    <source>
        <dbReference type="ARBA" id="ARBA00022801"/>
    </source>
</evidence>
<dbReference type="Proteomes" id="UP000479756">
    <property type="component" value="Unassembled WGS sequence"/>
</dbReference>
<feature type="domain" description="BD-FAE-like" evidence="5">
    <location>
        <begin position="87"/>
        <end position="277"/>
    </location>
</feature>
<dbReference type="AlphaFoldDB" id="A0A7C9PNV8"/>
<sequence>MHARSRPRPLPALIAIALAGALGLAGCSSASPVSNAQASGAHPAATAPDPYAGVTVHADLPYAMADGAPLLLDLCVPRAATSSTTGPHAAVAPRPAIVEVHGGSWALGDKSGWRSLCEFMASRGFVTASIDYRLAPQHPFPAALDDLRSAVEWLRDPAQVSRFAIDPTRIGAFGGSAGGNLVSLLGTSGSGRLDAGSRVAAVAELSAPIDLTSRGRELPTFVPFVKRYLHCARLICPAARAASPQYQIDPTDPPFFVAHSTAERIPLSQATNFVAALRASAVPVSFVTVPGSRHATALLSPALLRQIVDFFRSNLATSAAGKVIAGGTAATSSARDGAAGDGTPTPPAGSTGIPSP</sequence>
<protein>
    <submittedName>
        <fullName evidence="6">Alpha/beta hydrolase</fullName>
    </submittedName>
</protein>
<evidence type="ECO:0000313" key="6">
    <source>
        <dbReference type="EMBL" id="NEM91932.1"/>
    </source>
</evidence>
<dbReference type="SUPFAM" id="SSF53474">
    <property type="entry name" value="alpha/beta-Hydrolases"/>
    <property type="match status" value="1"/>
</dbReference>
<dbReference type="PROSITE" id="PS51257">
    <property type="entry name" value="PROKAR_LIPOPROTEIN"/>
    <property type="match status" value="1"/>
</dbReference>
<dbReference type="EMBL" id="JAAGWZ010000003">
    <property type="protein sequence ID" value="NEM91932.1"/>
    <property type="molecule type" value="Genomic_DNA"/>
</dbReference>
<evidence type="ECO:0000256" key="4">
    <source>
        <dbReference type="SAM" id="SignalP"/>
    </source>
</evidence>
<proteinExistence type="inferred from homology"/>
<feature type="region of interest" description="Disordered" evidence="3">
    <location>
        <begin position="328"/>
        <end position="356"/>
    </location>
</feature>
<accession>A0A7C9PNV8</accession>